<protein>
    <recommendedName>
        <fullName evidence="3">Root cap</fullName>
    </recommendedName>
</protein>
<proteinExistence type="predicted"/>
<organism evidence="1 2">
    <name type="scientific">Morus notabilis</name>
    <dbReference type="NCBI Taxonomy" id="981085"/>
    <lineage>
        <taxon>Eukaryota</taxon>
        <taxon>Viridiplantae</taxon>
        <taxon>Streptophyta</taxon>
        <taxon>Embryophyta</taxon>
        <taxon>Tracheophyta</taxon>
        <taxon>Spermatophyta</taxon>
        <taxon>Magnoliopsida</taxon>
        <taxon>eudicotyledons</taxon>
        <taxon>Gunneridae</taxon>
        <taxon>Pentapetalae</taxon>
        <taxon>rosids</taxon>
        <taxon>fabids</taxon>
        <taxon>Rosales</taxon>
        <taxon>Moraceae</taxon>
        <taxon>Moreae</taxon>
        <taxon>Morus</taxon>
    </lineage>
</organism>
<dbReference type="AlphaFoldDB" id="W9QUB3"/>
<accession>W9QUB3</accession>
<evidence type="ECO:0008006" key="3">
    <source>
        <dbReference type="Google" id="ProtNLM"/>
    </source>
</evidence>
<sequence>MVQQIPIDVNVPWHCEQKPRLNDLPGAVCHDPRFVGGDGITFYFHGKKDADFCLVSDPNLQINAHFIGKRNPNLTRDFTWVQSLGILFHRHKLFLAAQKTSIWNDAVDRLSLSLDGDSIPLPASDCTTWRSQNSPHQIIVSSSGTANSVEVEVEGIFRIRARVAPITEKESRIHNYGVTEEDCLAHLDLSFRFYPLSGNVEGVLGRTYGRNYVSRVKMGVAMPVVGRDRDFAASSLFAADCAVARFGNGDDGSVLEEFGDLNCATTGIDGRGVVCKR</sequence>
<dbReference type="Proteomes" id="UP000030645">
    <property type="component" value="Unassembled WGS sequence"/>
</dbReference>
<gene>
    <name evidence="1" type="ORF">L484_002419</name>
</gene>
<dbReference type="PANTHER" id="PTHR31656">
    <property type="entry name" value="ROOT CAP DOMAIN-CONTAINING PROTEIN"/>
    <property type="match status" value="1"/>
</dbReference>
<evidence type="ECO:0000313" key="2">
    <source>
        <dbReference type="Proteomes" id="UP000030645"/>
    </source>
</evidence>
<dbReference type="STRING" id="981085.W9QUB3"/>
<reference evidence="2" key="1">
    <citation type="submission" date="2013-01" db="EMBL/GenBank/DDBJ databases">
        <title>Draft Genome Sequence of a Mulberry Tree, Morus notabilis C.K. Schneid.</title>
        <authorList>
            <person name="He N."/>
            <person name="Zhao S."/>
        </authorList>
    </citation>
    <scope>NUCLEOTIDE SEQUENCE</scope>
</reference>
<evidence type="ECO:0000313" key="1">
    <source>
        <dbReference type="EMBL" id="EXB54359.1"/>
    </source>
</evidence>
<name>W9QUB3_9ROSA</name>
<dbReference type="InterPro" id="IPR009646">
    <property type="entry name" value="Root_cap"/>
</dbReference>
<dbReference type="Pfam" id="PF06830">
    <property type="entry name" value="Root_cap"/>
    <property type="match status" value="1"/>
</dbReference>
<dbReference type="EMBL" id="KE344177">
    <property type="protein sequence ID" value="EXB54359.1"/>
    <property type="molecule type" value="Genomic_DNA"/>
</dbReference>
<dbReference type="eggNOG" id="ENOG502QUGT">
    <property type="taxonomic scope" value="Eukaryota"/>
</dbReference>
<keyword evidence="2" id="KW-1185">Reference proteome</keyword>